<evidence type="ECO:0000256" key="1">
    <source>
        <dbReference type="SAM" id="MobiDB-lite"/>
    </source>
</evidence>
<proteinExistence type="predicted"/>
<dbReference type="AlphaFoldDB" id="A0A846XC24"/>
<feature type="region of interest" description="Disordered" evidence="1">
    <location>
        <begin position="288"/>
        <end position="329"/>
    </location>
</feature>
<keyword evidence="3" id="KW-1185">Reference proteome</keyword>
<feature type="compositionally biased region" description="Basic and acidic residues" evidence="1">
    <location>
        <begin position="252"/>
        <end position="265"/>
    </location>
</feature>
<sequence>MDIDNGLLWPMHGARWTAYEYRNIIEGLQRGDTWEQIARTVGRTVSAVRGRADYLIEKTDGERGPRRRRSWQRLEDRIAIEPDYDWESVARRKHAGGQLPYWDETADTYVRGVWSAAPAPGRWGWLRRGQVQGAGMSELSAALRVSEADIADRIVELGLSSSYAEIADRLGCTPNGALALRAGLARAEDPTAQCVLVAAGEFGEILHVSLHGNRDEAENARVAVESRLIRKGPVLTRIVRRVPGRLFGGDPADDKHSHAASRNRTDEIVDAVVEESAPDLVGVVDLDQIELPEKPPHPAVDMGPSARELPEPTSALSPILRRRPPQRRD</sequence>
<dbReference type="EMBL" id="JAAXOO010000003">
    <property type="protein sequence ID" value="NKY33881.1"/>
    <property type="molecule type" value="Genomic_DNA"/>
</dbReference>
<dbReference type="Proteomes" id="UP000565715">
    <property type="component" value="Unassembled WGS sequence"/>
</dbReference>
<name>A0A846XC24_9NOCA</name>
<evidence type="ECO:0000313" key="2">
    <source>
        <dbReference type="EMBL" id="NKY33881.1"/>
    </source>
</evidence>
<dbReference type="RefSeq" id="WP_157113092.1">
    <property type="nucleotide sequence ID" value="NZ_JAAXOO010000003.1"/>
</dbReference>
<organism evidence="2 3">
    <name type="scientific">Nocardia speluncae</name>
    <dbReference type="NCBI Taxonomy" id="419477"/>
    <lineage>
        <taxon>Bacteria</taxon>
        <taxon>Bacillati</taxon>
        <taxon>Actinomycetota</taxon>
        <taxon>Actinomycetes</taxon>
        <taxon>Mycobacteriales</taxon>
        <taxon>Nocardiaceae</taxon>
        <taxon>Nocardia</taxon>
    </lineage>
</organism>
<comment type="caution">
    <text evidence="2">The sequence shown here is derived from an EMBL/GenBank/DDBJ whole genome shotgun (WGS) entry which is preliminary data.</text>
</comment>
<gene>
    <name evidence="2" type="ORF">HGA13_12435</name>
</gene>
<feature type="region of interest" description="Disordered" evidence="1">
    <location>
        <begin position="246"/>
        <end position="265"/>
    </location>
</feature>
<feature type="compositionally biased region" description="Basic residues" evidence="1">
    <location>
        <begin position="320"/>
        <end position="329"/>
    </location>
</feature>
<protein>
    <submittedName>
        <fullName evidence="2">Uncharacterized protein</fullName>
    </submittedName>
</protein>
<evidence type="ECO:0000313" key="3">
    <source>
        <dbReference type="Proteomes" id="UP000565715"/>
    </source>
</evidence>
<reference evidence="2 3" key="1">
    <citation type="submission" date="2020-04" db="EMBL/GenBank/DDBJ databases">
        <title>MicrobeNet Type strains.</title>
        <authorList>
            <person name="Nicholson A.C."/>
        </authorList>
    </citation>
    <scope>NUCLEOTIDE SEQUENCE [LARGE SCALE GENOMIC DNA]</scope>
    <source>
        <strain evidence="2 3">DSM 45078</strain>
    </source>
</reference>
<accession>A0A846XC24</accession>